<organism evidence="3 4">
    <name type="scientific">Aulographum hederae CBS 113979</name>
    <dbReference type="NCBI Taxonomy" id="1176131"/>
    <lineage>
        <taxon>Eukaryota</taxon>
        <taxon>Fungi</taxon>
        <taxon>Dikarya</taxon>
        <taxon>Ascomycota</taxon>
        <taxon>Pezizomycotina</taxon>
        <taxon>Dothideomycetes</taxon>
        <taxon>Pleosporomycetidae</taxon>
        <taxon>Aulographales</taxon>
        <taxon>Aulographaceae</taxon>
    </lineage>
</organism>
<reference evidence="3" key="1">
    <citation type="journal article" date="2020" name="Stud. Mycol.">
        <title>101 Dothideomycetes genomes: a test case for predicting lifestyles and emergence of pathogens.</title>
        <authorList>
            <person name="Haridas S."/>
            <person name="Albert R."/>
            <person name="Binder M."/>
            <person name="Bloem J."/>
            <person name="Labutti K."/>
            <person name="Salamov A."/>
            <person name="Andreopoulos B."/>
            <person name="Baker S."/>
            <person name="Barry K."/>
            <person name="Bills G."/>
            <person name="Bluhm B."/>
            <person name="Cannon C."/>
            <person name="Castanera R."/>
            <person name="Culley D."/>
            <person name="Daum C."/>
            <person name="Ezra D."/>
            <person name="Gonzalez J."/>
            <person name="Henrissat B."/>
            <person name="Kuo A."/>
            <person name="Liang C."/>
            <person name="Lipzen A."/>
            <person name="Lutzoni F."/>
            <person name="Magnuson J."/>
            <person name="Mondo S."/>
            <person name="Nolan M."/>
            <person name="Ohm R."/>
            <person name="Pangilinan J."/>
            <person name="Park H.-J."/>
            <person name="Ramirez L."/>
            <person name="Alfaro M."/>
            <person name="Sun H."/>
            <person name="Tritt A."/>
            <person name="Yoshinaga Y."/>
            <person name="Zwiers L.-H."/>
            <person name="Turgeon B."/>
            <person name="Goodwin S."/>
            <person name="Spatafora J."/>
            <person name="Crous P."/>
            <person name="Grigoriev I."/>
        </authorList>
    </citation>
    <scope>NUCLEOTIDE SEQUENCE</scope>
    <source>
        <strain evidence="3">CBS 113979</strain>
    </source>
</reference>
<evidence type="ECO:0000313" key="4">
    <source>
        <dbReference type="Proteomes" id="UP000800041"/>
    </source>
</evidence>
<dbReference type="Proteomes" id="UP000800041">
    <property type="component" value="Unassembled WGS sequence"/>
</dbReference>
<feature type="transmembrane region" description="Helical" evidence="2">
    <location>
        <begin position="71"/>
        <end position="98"/>
    </location>
</feature>
<evidence type="ECO:0000256" key="1">
    <source>
        <dbReference type="SAM" id="MobiDB-lite"/>
    </source>
</evidence>
<gene>
    <name evidence="3" type="ORF">K402DRAFT_239726</name>
</gene>
<feature type="region of interest" description="Disordered" evidence="1">
    <location>
        <begin position="293"/>
        <end position="316"/>
    </location>
</feature>
<sequence length="316" mass="35248">MGRPRCQHCSLMTTPPAQPVRGQILVYSFLFRAFHEIPIFFRVLLAKLMLGKRGFEQRILEFIWLWHRDTYGPLLFLLLTIHMSLVRMISFYFLSILLSNLLPYHMPKAVHVVVFPRATVQARPAFTCAQVAVTRCQVTKGLDLMTGHGPGGRSGVEAVDKWPETDWTAPWHGATWPGEDDLRKALPGPRRAQRCGAHLSSFVPTLCLLVSRTVAGHHVFNQEFHVRNSDAISMPNPPLLNKSPRLDSSHQPGSTLRCHIQPGRTSHARVFVGASSQAGDSERRKSDIELAACRVPPKPPPSPAICLPNQPSNAVD</sequence>
<proteinExistence type="predicted"/>
<keyword evidence="4" id="KW-1185">Reference proteome</keyword>
<keyword evidence="2" id="KW-1133">Transmembrane helix</keyword>
<dbReference type="EMBL" id="ML977203">
    <property type="protein sequence ID" value="KAF1981250.1"/>
    <property type="molecule type" value="Genomic_DNA"/>
</dbReference>
<evidence type="ECO:0000256" key="2">
    <source>
        <dbReference type="SAM" id="Phobius"/>
    </source>
</evidence>
<evidence type="ECO:0000313" key="3">
    <source>
        <dbReference type="EMBL" id="KAF1981250.1"/>
    </source>
</evidence>
<protein>
    <submittedName>
        <fullName evidence="3">Uncharacterized protein</fullName>
    </submittedName>
</protein>
<dbReference type="AlphaFoldDB" id="A0A6G1GK95"/>
<keyword evidence="2" id="KW-0472">Membrane</keyword>
<keyword evidence="2" id="KW-0812">Transmembrane</keyword>
<accession>A0A6G1GK95</accession>
<name>A0A6G1GK95_9PEZI</name>